<comment type="caution">
    <text evidence="5">The sequence shown here is derived from an EMBL/GenBank/DDBJ whole genome shotgun (WGS) entry which is preliminary data.</text>
</comment>
<dbReference type="Gene3D" id="1.10.10.10">
    <property type="entry name" value="Winged helix-like DNA-binding domain superfamily/Winged helix DNA-binding domain"/>
    <property type="match status" value="1"/>
</dbReference>
<dbReference type="GO" id="GO:0003700">
    <property type="term" value="F:DNA-binding transcription factor activity"/>
    <property type="evidence" value="ECO:0007669"/>
    <property type="project" value="InterPro"/>
</dbReference>
<dbReference type="PANTHER" id="PTHR43537:SF24">
    <property type="entry name" value="GLUCONATE OPERON TRANSCRIPTIONAL REPRESSOR"/>
    <property type="match status" value="1"/>
</dbReference>
<dbReference type="SMART" id="SM00895">
    <property type="entry name" value="FCD"/>
    <property type="match status" value="1"/>
</dbReference>
<gene>
    <name evidence="5" type="ORF">VIBNISOn1_900014</name>
</gene>
<dbReference type="InterPro" id="IPR000524">
    <property type="entry name" value="Tscrpt_reg_HTH_GntR"/>
</dbReference>
<dbReference type="SUPFAM" id="SSF46785">
    <property type="entry name" value="Winged helix' DNA-binding domain"/>
    <property type="match status" value="1"/>
</dbReference>
<evidence type="ECO:0000256" key="3">
    <source>
        <dbReference type="ARBA" id="ARBA00023163"/>
    </source>
</evidence>
<keyword evidence="2" id="KW-0238">DNA-binding</keyword>
<dbReference type="Gene3D" id="1.20.120.530">
    <property type="entry name" value="GntR ligand-binding domain-like"/>
    <property type="match status" value="1"/>
</dbReference>
<name>A0AAV2VYC5_9VIBR</name>
<dbReference type="InterPro" id="IPR008920">
    <property type="entry name" value="TF_FadR/GntR_C"/>
</dbReference>
<evidence type="ECO:0000313" key="5">
    <source>
        <dbReference type="EMBL" id="CCO49790.1"/>
    </source>
</evidence>
<evidence type="ECO:0000256" key="2">
    <source>
        <dbReference type="ARBA" id="ARBA00023125"/>
    </source>
</evidence>
<dbReference type="InterPro" id="IPR036388">
    <property type="entry name" value="WH-like_DNA-bd_sf"/>
</dbReference>
<dbReference type="EMBL" id="CAOF01000187">
    <property type="protein sequence ID" value="CCO49790.1"/>
    <property type="molecule type" value="Genomic_DNA"/>
</dbReference>
<sequence length="242" mass="26971">MRLSVIVMNYIESTNSSLVSEAIGEITAFMRGADLSPGDKLPSESYFSRELNKSRTVVREAFRSLAALNLIKLNAGKRAEVAALDYSTISPVIEHGIHTEQISVQQVYDVRRTIEMRTATLAALRRSETQAETLLFHAKSMVAHRDNPENIMSHDIAFHQTIAMASCNPIFALMIGAFEGVTKLTWPVGWKSRESQDKQEFMLNVHLAIAEAIRDGNPQEANKQMALHFDESVRALLEAGIQ</sequence>
<accession>A0AAV2VYC5</accession>
<dbReference type="InterPro" id="IPR036390">
    <property type="entry name" value="WH_DNA-bd_sf"/>
</dbReference>
<dbReference type="Proteomes" id="UP000018211">
    <property type="component" value="Unassembled WGS sequence"/>
</dbReference>
<dbReference type="GO" id="GO:0003677">
    <property type="term" value="F:DNA binding"/>
    <property type="evidence" value="ECO:0007669"/>
    <property type="project" value="UniProtKB-KW"/>
</dbReference>
<dbReference type="SMART" id="SM00345">
    <property type="entry name" value="HTH_GNTR"/>
    <property type="match status" value="1"/>
</dbReference>
<reference evidence="5 6" key="1">
    <citation type="journal article" date="2013" name="ISME J.">
        <title>Comparative genomics of pathogenic lineages of Vibrio nigripulchritudo identifies virulence-associated traits.</title>
        <authorList>
            <person name="Goudenege D."/>
            <person name="Labreuche Y."/>
            <person name="Krin E."/>
            <person name="Ansquer D."/>
            <person name="Mangenot S."/>
            <person name="Calteau A."/>
            <person name="Medigue C."/>
            <person name="Mazel D."/>
            <person name="Polz M.F."/>
            <person name="Le Roux F."/>
        </authorList>
    </citation>
    <scope>NUCLEOTIDE SEQUENCE [LARGE SCALE GENOMIC DNA]</scope>
    <source>
        <strain evidence="5 6">SOn1</strain>
    </source>
</reference>
<dbReference type="RefSeq" id="WP_022613814.1">
    <property type="nucleotide sequence ID" value="NZ_LK391965.1"/>
</dbReference>
<dbReference type="AlphaFoldDB" id="A0AAV2VYC5"/>
<evidence type="ECO:0000259" key="4">
    <source>
        <dbReference type="PROSITE" id="PS50949"/>
    </source>
</evidence>
<evidence type="ECO:0000256" key="1">
    <source>
        <dbReference type="ARBA" id="ARBA00023015"/>
    </source>
</evidence>
<feature type="domain" description="HTH gntR-type" evidence="4">
    <location>
        <begin position="16"/>
        <end position="84"/>
    </location>
</feature>
<dbReference type="PROSITE" id="PS50949">
    <property type="entry name" value="HTH_GNTR"/>
    <property type="match status" value="1"/>
</dbReference>
<dbReference type="InterPro" id="IPR011711">
    <property type="entry name" value="GntR_C"/>
</dbReference>
<evidence type="ECO:0000313" key="6">
    <source>
        <dbReference type="Proteomes" id="UP000018211"/>
    </source>
</evidence>
<dbReference type="Pfam" id="PF07729">
    <property type="entry name" value="FCD"/>
    <property type="match status" value="1"/>
</dbReference>
<keyword evidence="1" id="KW-0805">Transcription regulation</keyword>
<organism evidence="5 6">
    <name type="scientific">Vibrio nigripulchritudo SOn1</name>
    <dbReference type="NCBI Taxonomy" id="1238450"/>
    <lineage>
        <taxon>Bacteria</taxon>
        <taxon>Pseudomonadati</taxon>
        <taxon>Pseudomonadota</taxon>
        <taxon>Gammaproteobacteria</taxon>
        <taxon>Vibrionales</taxon>
        <taxon>Vibrionaceae</taxon>
        <taxon>Vibrio</taxon>
    </lineage>
</organism>
<keyword evidence="3" id="KW-0804">Transcription</keyword>
<protein>
    <submittedName>
        <fullName evidence="5">Transcriptional regulator, GntR family</fullName>
    </submittedName>
</protein>
<dbReference type="PANTHER" id="PTHR43537">
    <property type="entry name" value="TRANSCRIPTIONAL REGULATOR, GNTR FAMILY"/>
    <property type="match status" value="1"/>
</dbReference>
<dbReference type="Pfam" id="PF00392">
    <property type="entry name" value="GntR"/>
    <property type="match status" value="1"/>
</dbReference>
<dbReference type="SUPFAM" id="SSF48008">
    <property type="entry name" value="GntR ligand-binding domain-like"/>
    <property type="match status" value="1"/>
</dbReference>
<proteinExistence type="predicted"/>